<organism evidence="1 2">
    <name type="scientific">Polaribacter aestuariivivens</name>
    <dbReference type="NCBI Taxonomy" id="2304626"/>
    <lineage>
        <taxon>Bacteria</taxon>
        <taxon>Pseudomonadati</taxon>
        <taxon>Bacteroidota</taxon>
        <taxon>Flavobacteriia</taxon>
        <taxon>Flavobacteriales</taxon>
        <taxon>Flavobacteriaceae</taxon>
    </lineage>
</organism>
<accession>A0A5S3N7Q2</accession>
<proteinExistence type="predicted"/>
<dbReference type="NCBIfam" id="NF033709">
    <property type="entry name" value="PorV_fam"/>
    <property type="match status" value="1"/>
</dbReference>
<name>A0A5S3N7Q2_9FLAO</name>
<keyword evidence="2" id="KW-1185">Reference proteome</keyword>
<dbReference type="OrthoDB" id="9808507at2"/>
<protein>
    <submittedName>
        <fullName evidence="1">PorV/PorQ family protein</fullName>
    </submittedName>
</protein>
<reference evidence="1 2" key="1">
    <citation type="submission" date="2019-05" db="EMBL/GenBank/DDBJ databases">
        <title>Polaribacter aestuariivivens sp. nov., isolated from a tidal flat.</title>
        <authorList>
            <person name="Yoon J.-H."/>
        </authorList>
    </citation>
    <scope>NUCLEOTIDE SEQUENCE [LARGE SCALE GENOMIC DNA]</scope>
    <source>
        <strain evidence="1 2">DBTF-3</strain>
    </source>
</reference>
<sequence length="365" mass="41069">MFVCIKIVLLKNRFLLFFLLITSLLNAQAFRNYSNEFLTIGVDAGALGMSKSVVATTNNVNAIYWNPAGLVGIEDYQGSLMHASYFAGIANYNHAAFAMPIDKQSTFGMSIIRFGVDDILNTTELIDSEGNIDYNRISLFSAADYAFNLAYARNLIFKDLKFGVNAKIVRRTIGKFASSWGFGFDAGIQFDRNNWNFGVMVRDITTTFNSWAINEEEYNKIKDAIPGENQELPQTTEITKPKLQVGVAREFRIGRFFNLLSEIDLNVRFARTNDIFSSEVASIDPAIGFQLDYDRIVYLRAGVGNFQYITQFDNSKSLSLQPNFGVGFNYRGIQVDYALTNIGSVGNALYSNIFSITFDYNFLRP</sequence>
<gene>
    <name evidence="1" type="ORF">FDT66_05025</name>
</gene>
<dbReference type="AlphaFoldDB" id="A0A5S3N7Q2"/>
<evidence type="ECO:0000313" key="1">
    <source>
        <dbReference type="EMBL" id="TMM31331.1"/>
    </source>
</evidence>
<evidence type="ECO:0000313" key="2">
    <source>
        <dbReference type="Proteomes" id="UP000307140"/>
    </source>
</evidence>
<dbReference type="Proteomes" id="UP000307140">
    <property type="component" value="Unassembled WGS sequence"/>
</dbReference>
<dbReference type="Gene3D" id="2.40.160.60">
    <property type="entry name" value="Outer membrane protein transport protein (OMPP1/FadL/TodX)"/>
    <property type="match status" value="1"/>
</dbReference>
<comment type="caution">
    <text evidence="1">The sequence shown here is derived from an EMBL/GenBank/DDBJ whole genome shotgun (WGS) entry which is preliminary data.</text>
</comment>
<dbReference type="EMBL" id="VANR01000002">
    <property type="protein sequence ID" value="TMM31331.1"/>
    <property type="molecule type" value="Genomic_DNA"/>
</dbReference>